<dbReference type="OrthoDB" id="6377764at2759"/>
<evidence type="ECO:0000256" key="1">
    <source>
        <dbReference type="SAM" id="SignalP"/>
    </source>
</evidence>
<dbReference type="Pfam" id="PF00059">
    <property type="entry name" value="Lectin_C"/>
    <property type="match status" value="1"/>
</dbReference>
<dbReference type="PROSITE" id="PS50041">
    <property type="entry name" value="C_TYPE_LECTIN_2"/>
    <property type="match status" value="1"/>
</dbReference>
<dbReference type="InterPro" id="IPR001304">
    <property type="entry name" value="C-type_lectin-like"/>
</dbReference>
<dbReference type="InterPro" id="IPR050111">
    <property type="entry name" value="C-type_lectin/snaclec_domain"/>
</dbReference>
<proteinExistence type="predicted"/>
<comment type="caution">
    <text evidence="3">The sequence shown here is derived from an EMBL/GenBank/DDBJ whole genome shotgun (WGS) entry which is preliminary data.</text>
</comment>
<organism evidence="3 4">
    <name type="scientific">Portunus trituberculatus</name>
    <name type="common">Swimming crab</name>
    <name type="synonym">Neptunus trituberculatus</name>
    <dbReference type="NCBI Taxonomy" id="210409"/>
    <lineage>
        <taxon>Eukaryota</taxon>
        <taxon>Metazoa</taxon>
        <taxon>Ecdysozoa</taxon>
        <taxon>Arthropoda</taxon>
        <taxon>Crustacea</taxon>
        <taxon>Multicrustacea</taxon>
        <taxon>Malacostraca</taxon>
        <taxon>Eumalacostraca</taxon>
        <taxon>Eucarida</taxon>
        <taxon>Decapoda</taxon>
        <taxon>Pleocyemata</taxon>
        <taxon>Brachyura</taxon>
        <taxon>Eubrachyura</taxon>
        <taxon>Portunoidea</taxon>
        <taxon>Portunidae</taxon>
        <taxon>Portuninae</taxon>
        <taxon>Portunus</taxon>
    </lineage>
</organism>
<sequence>MSMLLPLLALLVATLPATAEMNQVVWHRALVSQAQLDAATMSESFQVSDEILCAALANNSPRCHLLTYEGTTCVLYDVAVDSLDAAPDATTPCRTRHRNVCFVDGVPVSHGTKVEQECFTALCWNRAVIPYYAASTTCDSDFVQDALGCVYLHQVEMTWCDARQHCATLGADLATVSASEFPALQAFLEASASGVQVWVGATFQKWLDGRDVAGEEWGSGEPNGSLDDCVRMKRYNGMYKLYDNGHYTETDPSKKNWLCYTDLTPCPALTDDCFVLACGDMKQQSIRKHDN</sequence>
<feature type="chain" id="PRO_5022870398" description="C-type lectin domain-containing protein" evidence="1">
    <location>
        <begin position="20"/>
        <end position="291"/>
    </location>
</feature>
<dbReference type="InterPro" id="IPR016186">
    <property type="entry name" value="C-type_lectin-like/link_sf"/>
</dbReference>
<dbReference type="CDD" id="cd00037">
    <property type="entry name" value="CLECT"/>
    <property type="match status" value="1"/>
</dbReference>
<protein>
    <recommendedName>
        <fullName evidence="2">C-type lectin domain-containing protein</fullName>
    </recommendedName>
</protein>
<dbReference type="SMART" id="SM00034">
    <property type="entry name" value="CLECT"/>
    <property type="match status" value="1"/>
</dbReference>
<feature type="domain" description="C-type lectin" evidence="2">
    <location>
        <begin position="149"/>
        <end position="240"/>
    </location>
</feature>
<evidence type="ECO:0000313" key="3">
    <source>
        <dbReference type="EMBL" id="MPC20196.1"/>
    </source>
</evidence>
<reference evidence="3 4" key="1">
    <citation type="submission" date="2019-05" db="EMBL/GenBank/DDBJ databases">
        <title>Another draft genome of Portunus trituberculatus and its Hox gene families provides insights of decapod evolution.</title>
        <authorList>
            <person name="Jeong J.-H."/>
            <person name="Song I."/>
            <person name="Kim S."/>
            <person name="Choi T."/>
            <person name="Kim D."/>
            <person name="Ryu S."/>
            <person name="Kim W."/>
        </authorList>
    </citation>
    <scope>NUCLEOTIDE SEQUENCE [LARGE SCALE GENOMIC DNA]</scope>
    <source>
        <tissue evidence="3">Muscle</tissue>
    </source>
</reference>
<dbReference type="InterPro" id="IPR016187">
    <property type="entry name" value="CTDL_fold"/>
</dbReference>
<dbReference type="PANTHER" id="PTHR22803">
    <property type="entry name" value="MANNOSE, PHOSPHOLIPASE, LECTIN RECEPTOR RELATED"/>
    <property type="match status" value="1"/>
</dbReference>
<dbReference type="Proteomes" id="UP000324222">
    <property type="component" value="Unassembled WGS sequence"/>
</dbReference>
<name>A0A5B7DGG5_PORTR</name>
<gene>
    <name evidence="3" type="ORF">E2C01_013129</name>
</gene>
<keyword evidence="4" id="KW-1185">Reference proteome</keyword>
<keyword evidence="1" id="KW-0732">Signal</keyword>
<dbReference type="AlphaFoldDB" id="A0A5B7DGG5"/>
<dbReference type="EMBL" id="VSRR010000846">
    <property type="protein sequence ID" value="MPC20196.1"/>
    <property type="molecule type" value="Genomic_DNA"/>
</dbReference>
<evidence type="ECO:0000313" key="4">
    <source>
        <dbReference type="Proteomes" id="UP000324222"/>
    </source>
</evidence>
<accession>A0A5B7DGG5</accession>
<dbReference type="SUPFAM" id="SSF56436">
    <property type="entry name" value="C-type lectin-like"/>
    <property type="match status" value="1"/>
</dbReference>
<feature type="signal peptide" evidence="1">
    <location>
        <begin position="1"/>
        <end position="19"/>
    </location>
</feature>
<evidence type="ECO:0000259" key="2">
    <source>
        <dbReference type="PROSITE" id="PS50041"/>
    </source>
</evidence>
<dbReference type="Gene3D" id="3.10.100.10">
    <property type="entry name" value="Mannose-Binding Protein A, subunit A"/>
    <property type="match status" value="1"/>
</dbReference>